<dbReference type="HOGENOM" id="CLU_002983_1_0_1"/>
<dbReference type="Proteomes" id="UP000030752">
    <property type="component" value="Unassembled WGS sequence"/>
</dbReference>
<feature type="compositionally biased region" description="Acidic residues" evidence="1">
    <location>
        <begin position="131"/>
        <end position="142"/>
    </location>
</feature>
<feature type="compositionally biased region" description="Polar residues" evidence="1">
    <location>
        <begin position="1007"/>
        <end position="1019"/>
    </location>
</feature>
<feature type="compositionally biased region" description="Basic and acidic residues" evidence="1">
    <location>
        <begin position="587"/>
        <end position="600"/>
    </location>
</feature>
<feature type="compositionally biased region" description="Polar residues" evidence="1">
    <location>
        <begin position="473"/>
        <end position="491"/>
    </location>
</feature>
<evidence type="ECO:0000256" key="1">
    <source>
        <dbReference type="SAM" id="MobiDB-lite"/>
    </source>
</evidence>
<dbReference type="VEuPathDB" id="FungiDB:HMPREF1541_09232"/>
<name>W2S9L8_CYPE1</name>
<feature type="compositionally biased region" description="Basic residues" evidence="1">
    <location>
        <begin position="1318"/>
        <end position="1327"/>
    </location>
</feature>
<feature type="compositionally biased region" description="Polar residues" evidence="1">
    <location>
        <begin position="660"/>
        <end position="676"/>
    </location>
</feature>
<feature type="compositionally biased region" description="Low complexity" evidence="1">
    <location>
        <begin position="705"/>
        <end position="714"/>
    </location>
</feature>
<feature type="compositionally biased region" description="Polar residues" evidence="1">
    <location>
        <begin position="1083"/>
        <end position="1113"/>
    </location>
</feature>
<feature type="compositionally biased region" description="Polar residues" evidence="1">
    <location>
        <begin position="978"/>
        <end position="994"/>
    </location>
</feature>
<feature type="region of interest" description="Disordered" evidence="1">
    <location>
        <begin position="232"/>
        <end position="256"/>
    </location>
</feature>
<keyword evidence="3" id="KW-1185">Reference proteome</keyword>
<evidence type="ECO:0000313" key="2">
    <source>
        <dbReference type="EMBL" id="ETN45401.1"/>
    </source>
</evidence>
<feature type="compositionally biased region" description="Low complexity" evidence="1">
    <location>
        <begin position="786"/>
        <end position="797"/>
    </location>
</feature>
<organism evidence="2 3">
    <name type="scientific">Cyphellophora europaea (strain CBS 101466)</name>
    <name type="common">Phialophora europaea</name>
    <dbReference type="NCBI Taxonomy" id="1220924"/>
    <lineage>
        <taxon>Eukaryota</taxon>
        <taxon>Fungi</taxon>
        <taxon>Dikarya</taxon>
        <taxon>Ascomycota</taxon>
        <taxon>Pezizomycotina</taxon>
        <taxon>Eurotiomycetes</taxon>
        <taxon>Chaetothyriomycetidae</taxon>
        <taxon>Chaetothyriales</taxon>
        <taxon>Cyphellophoraceae</taxon>
        <taxon>Cyphellophora</taxon>
    </lineage>
</organism>
<feature type="compositionally biased region" description="Polar residues" evidence="1">
    <location>
        <begin position="1271"/>
        <end position="1304"/>
    </location>
</feature>
<feature type="region of interest" description="Disordered" evidence="1">
    <location>
        <begin position="131"/>
        <end position="152"/>
    </location>
</feature>
<dbReference type="eggNOG" id="ENOG502QRX2">
    <property type="taxonomic scope" value="Eukaryota"/>
</dbReference>
<feature type="compositionally biased region" description="Basic and acidic residues" evidence="1">
    <location>
        <begin position="366"/>
        <end position="377"/>
    </location>
</feature>
<dbReference type="InParanoid" id="W2S9L8"/>
<feature type="region of interest" description="Disordered" evidence="1">
    <location>
        <begin position="1"/>
        <end position="48"/>
    </location>
</feature>
<protein>
    <submittedName>
        <fullName evidence="2">Uncharacterized protein</fullName>
    </submittedName>
</protein>
<feature type="compositionally biased region" description="Basic and acidic residues" evidence="1">
    <location>
        <begin position="1048"/>
        <end position="1057"/>
    </location>
</feature>
<reference evidence="2 3" key="1">
    <citation type="submission" date="2013-03" db="EMBL/GenBank/DDBJ databases">
        <title>The Genome Sequence of Phialophora europaea CBS 101466.</title>
        <authorList>
            <consortium name="The Broad Institute Genomics Platform"/>
            <person name="Cuomo C."/>
            <person name="de Hoog S."/>
            <person name="Gorbushina A."/>
            <person name="Walker B."/>
            <person name="Young S.K."/>
            <person name="Zeng Q."/>
            <person name="Gargeya S."/>
            <person name="Fitzgerald M."/>
            <person name="Haas B."/>
            <person name="Abouelleil A."/>
            <person name="Allen A.W."/>
            <person name="Alvarado L."/>
            <person name="Arachchi H.M."/>
            <person name="Berlin A.M."/>
            <person name="Chapman S.B."/>
            <person name="Gainer-Dewar J."/>
            <person name="Goldberg J."/>
            <person name="Griggs A."/>
            <person name="Gujja S."/>
            <person name="Hansen M."/>
            <person name="Howarth C."/>
            <person name="Imamovic A."/>
            <person name="Ireland A."/>
            <person name="Larimer J."/>
            <person name="McCowan C."/>
            <person name="Murphy C."/>
            <person name="Pearson M."/>
            <person name="Poon T.W."/>
            <person name="Priest M."/>
            <person name="Roberts A."/>
            <person name="Saif S."/>
            <person name="Shea T."/>
            <person name="Sisk P."/>
            <person name="Sykes S."/>
            <person name="Wortman J."/>
            <person name="Nusbaum C."/>
            <person name="Birren B."/>
        </authorList>
    </citation>
    <scope>NUCLEOTIDE SEQUENCE [LARGE SCALE GENOMIC DNA]</scope>
    <source>
        <strain evidence="2 3">CBS 101466</strain>
    </source>
</reference>
<feature type="compositionally biased region" description="Low complexity" evidence="1">
    <location>
        <begin position="21"/>
        <end position="42"/>
    </location>
</feature>
<feature type="region of interest" description="Disordered" evidence="1">
    <location>
        <begin position="288"/>
        <end position="494"/>
    </location>
</feature>
<feature type="region of interest" description="Disordered" evidence="1">
    <location>
        <begin position="509"/>
        <end position="797"/>
    </location>
</feature>
<dbReference type="OrthoDB" id="5382203at2759"/>
<feature type="compositionally biased region" description="Low complexity" evidence="1">
    <location>
        <begin position="728"/>
        <end position="745"/>
    </location>
</feature>
<feature type="compositionally biased region" description="Polar residues" evidence="1">
    <location>
        <begin position="887"/>
        <end position="918"/>
    </location>
</feature>
<dbReference type="STRING" id="1220924.W2S9L8"/>
<feature type="compositionally biased region" description="Basic and acidic residues" evidence="1">
    <location>
        <begin position="940"/>
        <end position="959"/>
    </location>
</feature>
<feature type="compositionally biased region" description="Polar residues" evidence="1">
    <location>
        <begin position="771"/>
        <end position="783"/>
    </location>
</feature>
<feature type="compositionally biased region" description="Polar residues" evidence="1">
    <location>
        <begin position="550"/>
        <end position="559"/>
    </location>
</feature>
<accession>W2S9L8</accession>
<evidence type="ECO:0000313" key="3">
    <source>
        <dbReference type="Proteomes" id="UP000030752"/>
    </source>
</evidence>
<feature type="region of interest" description="Disordered" evidence="1">
    <location>
        <begin position="853"/>
        <end position="1327"/>
    </location>
</feature>
<gene>
    <name evidence="2" type="ORF">HMPREF1541_09232</name>
</gene>
<feature type="compositionally biased region" description="Basic and acidic residues" evidence="1">
    <location>
        <begin position="1201"/>
        <end position="1221"/>
    </location>
</feature>
<proteinExistence type="predicted"/>
<dbReference type="EMBL" id="KB822712">
    <property type="protein sequence ID" value="ETN45401.1"/>
    <property type="molecule type" value="Genomic_DNA"/>
</dbReference>
<dbReference type="RefSeq" id="XP_008712129.1">
    <property type="nucleotide sequence ID" value="XM_008713907.1"/>
</dbReference>
<sequence length="1327" mass="144202">MTTEPPQTPKRSMRTEGVDMPLPRNLRSPSSSSDILSSSGRSIAGGPLPPANPKAAYIAQGAAEHLTSTELDRPVLVDDNALDLVNGFLDQILYNLLHISKSTDIDSLRHAVPKLLKPRLGQAAVNAADEELRDYEKEEDPDTLQRPPRPARPSDFDLELAWKLARLRCMVYARLGDMEPEDEEDFLESERLEEHVYGSPMSVVATSAIFLTSILEFVGEQALCNAAQHAEKRHNSRASRKPVEHSSESEPTIENEDYVALEPVDVLQLGREGALSRLWRSWRRDTRASESFASRPNTPGFVMSPSMTEPSHSRKASHASRVAKIPEEDSPDSDSNSPSQIPLPVRDTDIDEIEVPGLAPDFEERDEAREARPEMGTKRPSSMLIFPGYFPSSPGPASPTTPTSPTVPERSALRPKYHRQRSQSLPDLPPAPIFFRRSNKKESARDAPNDVAASGVKSVEEPEEDVPVELPSASESLQTSRPNTQHSSRPSVVNGAAVAAIAGALGVEAARASRRGRDQHDGSRPQTPRTKTAAEEMMGTSYHQPVAASNPETRASITGPSDFESLHVPQGAHNVVDDPEDLALSSDDEHAVQTRQEARDSGFAVSGVAGTSAEGGQAASSPISPWRNREAAVYENSIVSSPREEASEFDQADGERPRTQESVTFQPSQLAQTSSVARADMADETPPLQKAEVFEDSLGGPQNVTSSTSIPPRISSREPHYGHSTTASKSSQYSHHSKSSSSSSKLLGFTRDQSGRPLKEQRAEHGDNNRTPHSRNASANTSKVIPGAPLGAATGGTLAARREHLRVRTDSEEDVARTRSLEILIKSGETLHYTLTPESARAEEVCVESRDANLTNKPKFAPSPTRPKTETQDLADFFRNTGPPGEQSATRPTSSKGTKTMNGLRSNPVQADTASTSVVPKPTEMRSNEQSNLAHSRSRSFAEPRDPRPERNTTRDLADYVRSTGPANNEQLPKPLVTHSSQVSHSETVTSSLRSDGVPRVPAEAQRQASLASAANRSGFQARDARPTKGSETADLIDFIRQGPPRAAGEHRIDRKVAPFRTTMDSDDLQALAPPVDLAGRSSVGSNHESTATKSMQESTNSRTALLDSSRQTPVRGPAPISHDVKRQVIPEQDSMPPRTRRRVKDPYAIDFSDDEELEAELAAPPKPRREEESLIDFLRNTAPPPGMTTQPILAAGARPPQEKTDLKRSVSNSKLRDILGRGDSSAKNGSSAHGANGAREEPPHLHQRPNGASAGPGVRKPRFEAREAKTTVTSTSDLASYLMNSGPSESSQSLTNNNKNPKLQHSPVKEQAGFRKFFSRKGSVRR</sequence>
<feature type="compositionally biased region" description="Basic and acidic residues" evidence="1">
    <location>
        <begin position="753"/>
        <end position="770"/>
    </location>
</feature>
<dbReference type="GeneID" id="19976571"/>